<evidence type="ECO:0000256" key="1">
    <source>
        <dbReference type="SAM" id="MobiDB-lite"/>
    </source>
</evidence>
<accession>A0AAP2XUC9</accession>
<reference evidence="2" key="1">
    <citation type="journal article" date="2022" name="Clin. Infect. Dis.">
        <title>Association between Clostridium innocuum and antibiotic-associated diarrhea in adults and children: A cross-sectional study and comparative genomics analysis.</title>
        <authorList>
            <person name="Cherny K.E."/>
            <person name="Muscat E.B."/>
            <person name="Balaji A."/>
            <person name="Mukherjee J."/>
            <person name="Ozer E.A."/>
            <person name="Angarone M.P."/>
            <person name="Hauser A.R."/>
            <person name="Sichel J.S."/>
            <person name="Amponsah E."/>
            <person name="Kociolek L.K."/>
        </authorList>
    </citation>
    <scope>NUCLEOTIDE SEQUENCE</scope>
    <source>
        <strain evidence="2">NU1-AC-029v</strain>
    </source>
</reference>
<organism evidence="2 3">
    <name type="scientific">Clostridium innocuum</name>
    <dbReference type="NCBI Taxonomy" id="1522"/>
    <lineage>
        <taxon>Bacteria</taxon>
        <taxon>Bacillati</taxon>
        <taxon>Bacillota</taxon>
        <taxon>Clostridia</taxon>
        <taxon>Eubacteriales</taxon>
        <taxon>Clostridiaceae</taxon>
        <taxon>Clostridium</taxon>
    </lineage>
</organism>
<feature type="compositionally biased region" description="Basic and acidic residues" evidence="1">
    <location>
        <begin position="1"/>
        <end position="20"/>
    </location>
</feature>
<dbReference type="Pfam" id="PF12642">
    <property type="entry name" value="TpcC"/>
    <property type="match status" value="1"/>
</dbReference>
<dbReference type="CDD" id="cd16428">
    <property type="entry name" value="TcpC_C"/>
    <property type="match status" value="1"/>
</dbReference>
<gene>
    <name evidence="2" type="ORF">MKC95_16335</name>
</gene>
<evidence type="ECO:0000313" key="2">
    <source>
        <dbReference type="EMBL" id="MCR0234339.1"/>
    </source>
</evidence>
<dbReference type="RefSeq" id="WP_008817944.1">
    <property type="nucleotide sequence ID" value="NZ_AP025565.1"/>
</dbReference>
<protein>
    <submittedName>
        <fullName evidence="2">Conjugal transfer protein</fullName>
    </submittedName>
</protein>
<dbReference type="Proteomes" id="UP001203972">
    <property type="component" value="Unassembled WGS sequence"/>
</dbReference>
<evidence type="ECO:0000313" key="3">
    <source>
        <dbReference type="Proteomes" id="UP001203972"/>
    </source>
</evidence>
<sequence length="309" mass="34813">MIFKKKEKESKPKKEKESKPKKEKKLPVMKVGTHKKSVITLWLVLLASVSFGVYKNFTAIDMHTVHEKEVIEQRIVDTNRIENFIKGFAKSYYSWSNTQESIDKRTAAISSYLTQSLQDLNVDTVRQDIPTSSAVTDVTVWEVEQAGTDDFTVVYSVDQTVTEGEQSARYTSAYMVVVHVDSDGNMVITQNPTISSIPSKSSYEPKAQESDGTVDAATAEEVTEFLETFFKLYPTATEKELAYYVSGNALSPVNCDYAFSELVNPILTKDGEQVKVSVSVKYLDQRTKATQISQFDLTLEKDSNWKIVK</sequence>
<dbReference type="InterPro" id="IPR035628">
    <property type="entry name" value="TcpC_C"/>
</dbReference>
<name>A0AAP2XUC9_CLOIN</name>
<dbReference type="InterPro" id="IPR024735">
    <property type="entry name" value="TcpC"/>
</dbReference>
<dbReference type="AlphaFoldDB" id="A0AAP2XUC9"/>
<dbReference type="Gene3D" id="3.10.450.540">
    <property type="match status" value="1"/>
</dbReference>
<feature type="region of interest" description="Disordered" evidence="1">
    <location>
        <begin position="1"/>
        <end position="27"/>
    </location>
</feature>
<comment type="caution">
    <text evidence="2">The sequence shown here is derived from an EMBL/GenBank/DDBJ whole genome shotgun (WGS) entry which is preliminary data.</text>
</comment>
<dbReference type="EMBL" id="JAKTMA010000031">
    <property type="protein sequence ID" value="MCR0234339.1"/>
    <property type="molecule type" value="Genomic_DNA"/>
</dbReference>
<proteinExistence type="predicted"/>
<dbReference type="CDD" id="cd16386">
    <property type="entry name" value="TcpC_N"/>
    <property type="match status" value="1"/>
</dbReference>